<name>A0A9D7FZQ3_9GAMM</name>
<evidence type="ECO:0000313" key="4">
    <source>
        <dbReference type="EMBL" id="MBK5074428.1"/>
    </source>
</evidence>
<evidence type="ECO:0000313" key="6">
    <source>
        <dbReference type="Proteomes" id="UP000807542"/>
    </source>
</evidence>
<evidence type="ECO:0000256" key="2">
    <source>
        <dbReference type="ARBA" id="ARBA00022679"/>
    </source>
</evidence>
<dbReference type="InterPro" id="IPR001173">
    <property type="entry name" value="Glyco_trans_2-like"/>
</dbReference>
<dbReference type="GO" id="GO:0016758">
    <property type="term" value="F:hexosyltransferase activity"/>
    <property type="evidence" value="ECO:0007669"/>
    <property type="project" value="UniProtKB-ARBA"/>
</dbReference>
<comment type="caution">
    <text evidence="5">The sequence shown here is derived from an EMBL/GenBank/DDBJ whole genome shotgun (WGS) entry which is preliminary data.</text>
</comment>
<accession>A0A9D7FZQ3</accession>
<dbReference type="EMBL" id="JADRCP010000005">
    <property type="protein sequence ID" value="MBK5177906.1"/>
    <property type="molecule type" value="Genomic_DNA"/>
</dbReference>
<evidence type="ECO:0000313" key="7">
    <source>
        <dbReference type="Proteomes" id="UP001296969"/>
    </source>
</evidence>
<organism evidence="5 6">
    <name type="scientific">Limnobaculum xujianqingii</name>
    <dbReference type="NCBI Taxonomy" id="2738837"/>
    <lineage>
        <taxon>Bacteria</taxon>
        <taxon>Pseudomonadati</taxon>
        <taxon>Pseudomonadota</taxon>
        <taxon>Gammaproteobacteria</taxon>
        <taxon>Enterobacterales</taxon>
        <taxon>Budviciaceae</taxon>
        <taxon>Limnobaculum</taxon>
    </lineage>
</organism>
<dbReference type="EMBL" id="JADRCQ010000005">
    <property type="protein sequence ID" value="MBK5074428.1"/>
    <property type="molecule type" value="Genomic_DNA"/>
</dbReference>
<dbReference type="InterPro" id="IPR029044">
    <property type="entry name" value="Nucleotide-diphossugar_trans"/>
</dbReference>
<protein>
    <submittedName>
        <fullName evidence="5">Glycosyltransferase family 2 protein</fullName>
    </submittedName>
</protein>
<dbReference type="SUPFAM" id="SSF53448">
    <property type="entry name" value="Nucleotide-diphospho-sugar transferases"/>
    <property type="match status" value="1"/>
</dbReference>
<dbReference type="PANTHER" id="PTHR22916">
    <property type="entry name" value="GLYCOSYLTRANSFERASE"/>
    <property type="match status" value="1"/>
</dbReference>
<keyword evidence="2" id="KW-0808">Transferase</keyword>
<dbReference type="CDD" id="cd00761">
    <property type="entry name" value="Glyco_tranf_GTA_type"/>
    <property type="match status" value="1"/>
</dbReference>
<feature type="domain" description="Glycosyltransferase 2-like" evidence="3">
    <location>
        <begin position="4"/>
        <end position="127"/>
    </location>
</feature>
<dbReference type="RefSeq" id="WP_228398985.1">
    <property type="nucleotide sequence ID" value="NZ_JADRCP010000005.1"/>
</dbReference>
<dbReference type="PANTHER" id="PTHR22916:SF51">
    <property type="entry name" value="GLYCOSYLTRANSFERASE EPSH-RELATED"/>
    <property type="match status" value="1"/>
</dbReference>
<evidence type="ECO:0000256" key="1">
    <source>
        <dbReference type="ARBA" id="ARBA00022676"/>
    </source>
</evidence>
<gene>
    <name evidence="5" type="ORF">I2492_16400</name>
    <name evidence="4" type="ORF">I2493_15600</name>
</gene>
<dbReference type="Pfam" id="PF00535">
    <property type="entry name" value="Glycos_transf_2"/>
    <property type="match status" value="1"/>
</dbReference>
<dbReference type="Proteomes" id="UP001296969">
    <property type="component" value="Unassembled WGS sequence"/>
</dbReference>
<dbReference type="Proteomes" id="UP000807542">
    <property type="component" value="Unassembled WGS sequence"/>
</dbReference>
<reference evidence="5 7" key="1">
    <citation type="submission" date="2020-11" db="EMBL/GenBank/DDBJ databases">
        <title>Insectihabitans protaetiae gen. nov. sp. nov. and Insectihabitans allomyrinae sp. nov., isolated from larvae of Protaetia brevitarsis seulensis and Allomyrina dichotoma, respectively.</title>
        <authorList>
            <person name="Lee S.D."/>
            <person name="Byeon Y.-S."/>
            <person name="Kim S.-M."/>
            <person name="Yang H.L."/>
            <person name="Kim I.S."/>
        </authorList>
    </citation>
    <scope>NUCLEOTIDE SEQUENCE</scope>
    <source>
        <strain evidence="5">CWB-B4</strain>
        <strain evidence="4 7">CWB-B43</strain>
    </source>
</reference>
<evidence type="ECO:0000313" key="5">
    <source>
        <dbReference type="EMBL" id="MBK5177906.1"/>
    </source>
</evidence>
<sequence length="313" mass="36421">MKFSIVIPLYNKSSHLRETIRSLQEQIYTDFEIIVVNDGSTDDSLEIAQAIIEPKMRIVSQKNMGVSSARNTGIDLATGEFILFLDADDKYLPNALLHLDSLINKYPEADFFCCNYYRIKNNERKFAISVDKILSPSFQDGIIDNFFYIASYHPGSFPCHCSSFCVNLNKLRKDNIRFPDGITHTEDVAFCSLLALKYVTVFSRECIHEYYLDAENNSRSRRPTEERYVITLLSDLVNSGKVNYPYLKSFINKNIIHLLYNCLEVNDLDNFNNNKKMEMFSYKNSIGKYRVHFIALKFIPYHILRFLYSSVRK</sequence>
<dbReference type="Gene3D" id="3.90.550.10">
    <property type="entry name" value="Spore Coat Polysaccharide Biosynthesis Protein SpsA, Chain A"/>
    <property type="match status" value="1"/>
</dbReference>
<dbReference type="AlphaFoldDB" id="A0A9D7FZQ3"/>
<keyword evidence="1" id="KW-0328">Glycosyltransferase</keyword>
<proteinExistence type="predicted"/>
<evidence type="ECO:0000259" key="3">
    <source>
        <dbReference type="Pfam" id="PF00535"/>
    </source>
</evidence>
<keyword evidence="7" id="KW-1185">Reference proteome</keyword>